<sequence>MTDDVRLSVGETSGPLAVARLDGELDMMSAPEVYVRATELLESHPHLVLDLSGVTFCDSTGFNVLLRLRRRVLEAEGWLALAAPPPKVGQLLALTGTEDVFAVYDSPAAAVAAHPGDDAGTTAAPRDTGRP</sequence>
<dbReference type="CDD" id="cd07043">
    <property type="entry name" value="STAS_anti-anti-sigma_factors"/>
    <property type="match status" value="1"/>
</dbReference>
<dbReference type="InterPro" id="IPR003658">
    <property type="entry name" value="Anti-sigma_ant"/>
</dbReference>
<dbReference type="InterPro" id="IPR002645">
    <property type="entry name" value="STAS_dom"/>
</dbReference>
<dbReference type="NCBIfam" id="TIGR00377">
    <property type="entry name" value="ant_ant_sig"/>
    <property type="match status" value="1"/>
</dbReference>
<accession>A0A7U3UMU5</accession>
<dbReference type="InterPro" id="IPR058548">
    <property type="entry name" value="MlaB-like_STAS"/>
</dbReference>
<gene>
    <name evidence="5" type="ORF">RVR_283</name>
</gene>
<dbReference type="KEGG" id="arev:RVR_283"/>
<dbReference type="Pfam" id="PF13466">
    <property type="entry name" value="STAS_2"/>
    <property type="match status" value="1"/>
</dbReference>
<reference evidence="5 6" key="4">
    <citation type="journal article" date="2020" name="Sci. Rep.">
        <title>beta-carboline chemical signals induce reveromycin production through a LuxR family regulator in Streptomyces sp. SN-593.</title>
        <authorList>
            <person name="Panthee S."/>
            <person name="Kito N."/>
            <person name="Hayashi T."/>
            <person name="Shimizu T."/>
            <person name="Ishikawa J."/>
            <person name="Hamamoto H."/>
            <person name="Osada H."/>
            <person name="Takahashi S."/>
        </authorList>
    </citation>
    <scope>NUCLEOTIDE SEQUENCE [LARGE SCALE GENOMIC DNA]</scope>
    <source>
        <strain evidence="5 6">SN-593</strain>
    </source>
</reference>
<comment type="similarity">
    <text evidence="1 2">Belongs to the anti-sigma-factor antagonist family.</text>
</comment>
<evidence type="ECO:0000256" key="2">
    <source>
        <dbReference type="RuleBase" id="RU003749"/>
    </source>
</evidence>
<feature type="domain" description="STAS" evidence="4">
    <location>
        <begin position="16"/>
        <end position="114"/>
    </location>
</feature>
<protein>
    <recommendedName>
        <fullName evidence="2">Anti-sigma factor antagonist</fullName>
    </recommendedName>
</protein>
<feature type="region of interest" description="Disordered" evidence="3">
    <location>
        <begin position="112"/>
        <end position="131"/>
    </location>
</feature>
<dbReference type="PROSITE" id="PS50801">
    <property type="entry name" value="STAS"/>
    <property type="match status" value="1"/>
</dbReference>
<dbReference type="RefSeq" id="WP_202231968.1">
    <property type="nucleotide sequence ID" value="NZ_AP018365.1"/>
</dbReference>
<dbReference type="Proteomes" id="UP000595703">
    <property type="component" value="Chromosome"/>
</dbReference>
<dbReference type="AlphaFoldDB" id="A0A7U3UMU5"/>
<dbReference type="SUPFAM" id="SSF52091">
    <property type="entry name" value="SpoIIaa-like"/>
    <property type="match status" value="1"/>
</dbReference>
<evidence type="ECO:0000259" key="4">
    <source>
        <dbReference type="PROSITE" id="PS50801"/>
    </source>
</evidence>
<dbReference type="PANTHER" id="PTHR33495">
    <property type="entry name" value="ANTI-SIGMA FACTOR ANTAGONIST TM_1081-RELATED-RELATED"/>
    <property type="match status" value="1"/>
</dbReference>
<evidence type="ECO:0000313" key="6">
    <source>
        <dbReference type="Proteomes" id="UP000595703"/>
    </source>
</evidence>
<reference evidence="5 6" key="2">
    <citation type="journal article" date="2011" name="J. Antibiot.">
        <title>Furaquinocins I and J: novel polyketide isoprenoid hybrid compounds from Streptomyces reveromyceticus SN-593.</title>
        <authorList>
            <person name="Panthee S."/>
            <person name="Takahashi S."/>
            <person name="Takagi H."/>
            <person name="Nogawa T."/>
            <person name="Oowada E."/>
            <person name="Uramoto M."/>
            <person name="Osada H."/>
        </authorList>
    </citation>
    <scope>NUCLEOTIDE SEQUENCE [LARGE SCALE GENOMIC DNA]</scope>
    <source>
        <strain evidence="5 6">SN-593</strain>
    </source>
</reference>
<evidence type="ECO:0000256" key="1">
    <source>
        <dbReference type="ARBA" id="ARBA00009013"/>
    </source>
</evidence>
<dbReference type="PANTHER" id="PTHR33495:SF2">
    <property type="entry name" value="ANTI-SIGMA FACTOR ANTAGONIST TM_1081-RELATED"/>
    <property type="match status" value="1"/>
</dbReference>
<keyword evidence="6" id="KW-1185">Reference proteome</keyword>
<dbReference type="EMBL" id="AP018365">
    <property type="protein sequence ID" value="BBA95431.1"/>
    <property type="molecule type" value="Genomic_DNA"/>
</dbReference>
<name>A0A7U3UMU5_9ACTN</name>
<dbReference type="InterPro" id="IPR036513">
    <property type="entry name" value="STAS_dom_sf"/>
</dbReference>
<reference evidence="5 6" key="3">
    <citation type="journal article" date="2011" name="Nat. Chem. Biol.">
        <title>Reveromycin A biosynthesis uses RevG and RevJ for stereospecific spiroacetal formation.</title>
        <authorList>
            <person name="Takahashi S."/>
            <person name="Toyoda A."/>
            <person name="Sekiyama Y."/>
            <person name="Takagi H."/>
            <person name="Nogawa T."/>
            <person name="Uramoto M."/>
            <person name="Suzuki R."/>
            <person name="Koshino H."/>
            <person name="Kumano T."/>
            <person name="Panthee S."/>
            <person name="Dairi T."/>
            <person name="Ishikawa J."/>
            <person name="Ikeda H."/>
            <person name="Sakaki Y."/>
            <person name="Osada H."/>
        </authorList>
    </citation>
    <scope>NUCLEOTIDE SEQUENCE [LARGE SCALE GENOMIC DNA]</scope>
    <source>
        <strain evidence="5 6">SN-593</strain>
    </source>
</reference>
<dbReference type="Gene3D" id="3.30.750.24">
    <property type="entry name" value="STAS domain"/>
    <property type="match status" value="1"/>
</dbReference>
<reference evidence="5 6" key="1">
    <citation type="journal article" date="2010" name="J. Bacteriol.">
        <title>Biochemical characterization of a novel indole prenyltransferase from Streptomyces sp. SN-593.</title>
        <authorList>
            <person name="Takahashi S."/>
            <person name="Takagi H."/>
            <person name="Toyoda A."/>
            <person name="Uramoto M."/>
            <person name="Nogawa T."/>
            <person name="Ueki M."/>
            <person name="Sakaki Y."/>
            <person name="Osada H."/>
        </authorList>
    </citation>
    <scope>NUCLEOTIDE SEQUENCE [LARGE SCALE GENOMIC DNA]</scope>
    <source>
        <strain evidence="5 6">SN-593</strain>
    </source>
</reference>
<organism evidence="5 6">
    <name type="scientific">Actinacidiphila reveromycinica</name>
    <dbReference type="NCBI Taxonomy" id="659352"/>
    <lineage>
        <taxon>Bacteria</taxon>
        <taxon>Bacillati</taxon>
        <taxon>Actinomycetota</taxon>
        <taxon>Actinomycetes</taxon>
        <taxon>Kitasatosporales</taxon>
        <taxon>Streptomycetaceae</taxon>
        <taxon>Actinacidiphila</taxon>
    </lineage>
</organism>
<proteinExistence type="inferred from homology"/>
<evidence type="ECO:0000313" key="5">
    <source>
        <dbReference type="EMBL" id="BBA95431.1"/>
    </source>
</evidence>
<dbReference type="GO" id="GO:0043856">
    <property type="term" value="F:anti-sigma factor antagonist activity"/>
    <property type="evidence" value="ECO:0007669"/>
    <property type="project" value="InterPro"/>
</dbReference>
<evidence type="ECO:0000256" key="3">
    <source>
        <dbReference type="SAM" id="MobiDB-lite"/>
    </source>
</evidence>